<protein>
    <recommendedName>
        <fullName evidence="4">Secreted protein</fullName>
    </recommendedName>
</protein>
<dbReference type="EMBL" id="JEMA01000932">
    <property type="protein sequence ID" value="KYF64181.1"/>
    <property type="molecule type" value="Genomic_DNA"/>
</dbReference>
<evidence type="ECO:0000256" key="1">
    <source>
        <dbReference type="SAM" id="SignalP"/>
    </source>
</evidence>
<evidence type="ECO:0000313" key="2">
    <source>
        <dbReference type="EMBL" id="KYF64181.1"/>
    </source>
</evidence>
<organism evidence="2 3">
    <name type="scientific">Sorangium cellulosum</name>
    <name type="common">Polyangium cellulosum</name>
    <dbReference type="NCBI Taxonomy" id="56"/>
    <lineage>
        <taxon>Bacteria</taxon>
        <taxon>Pseudomonadati</taxon>
        <taxon>Myxococcota</taxon>
        <taxon>Polyangia</taxon>
        <taxon>Polyangiales</taxon>
        <taxon>Polyangiaceae</taxon>
        <taxon>Sorangium</taxon>
    </lineage>
</organism>
<dbReference type="Proteomes" id="UP000075260">
    <property type="component" value="Unassembled WGS sequence"/>
</dbReference>
<evidence type="ECO:0000313" key="3">
    <source>
        <dbReference type="Proteomes" id="UP000075260"/>
    </source>
</evidence>
<evidence type="ECO:0008006" key="4">
    <source>
        <dbReference type="Google" id="ProtNLM"/>
    </source>
</evidence>
<proteinExistence type="predicted"/>
<gene>
    <name evidence="2" type="ORF">BE15_19475</name>
</gene>
<feature type="chain" id="PRO_5007566636" description="Secreted protein" evidence="1">
    <location>
        <begin position="28"/>
        <end position="151"/>
    </location>
</feature>
<comment type="caution">
    <text evidence="2">The sequence shown here is derived from an EMBL/GenBank/DDBJ whole genome shotgun (WGS) entry which is preliminary data.</text>
</comment>
<sequence>MKSLKSRVLSGVGAALVALSLSAPALASWDAPVKADAPDYTNVAAGLVSVAAQLTDTLDLNDEVINAEHIKIVYLQDVLNDADIDIVEDTLNNLILNLQILNLQNVLKDVDVANGIEIGDVLSNNDVDVSDVVGVKVFDVNGIKKLLVFVK</sequence>
<name>A0A150Q890_SORCE</name>
<reference evidence="2 3" key="1">
    <citation type="submission" date="2014-02" db="EMBL/GenBank/DDBJ databases">
        <title>The small core and large imbalanced accessory genome model reveals a collaborative survival strategy of Sorangium cellulosum strains in nature.</title>
        <authorList>
            <person name="Han K."/>
            <person name="Peng R."/>
            <person name="Blom J."/>
            <person name="Li Y.-Z."/>
        </authorList>
    </citation>
    <scope>NUCLEOTIDE SEQUENCE [LARGE SCALE GENOMIC DNA]</scope>
    <source>
        <strain evidence="2 3">So0008-312</strain>
    </source>
</reference>
<dbReference type="RefSeq" id="WP_061611823.1">
    <property type="nucleotide sequence ID" value="NZ_JEMA01000932.1"/>
</dbReference>
<accession>A0A150Q890</accession>
<feature type="signal peptide" evidence="1">
    <location>
        <begin position="1"/>
        <end position="27"/>
    </location>
</feature>
<keyword evidence="1" id="KW-0732">Signal</keyword>
<dbReference type="AlphaFoldDB" id="A0A150Q890"/>